<evidence type="ECO:0000256" key="3">
    <source>
        <dbReference type="ARBA" id="ARBA00022801"/>
    </source>
</evidence>
<feature type="domain" description="G5" evidence="6">
    <location>
        <begin position="204"/>
        <end position="284"/>
    </location>
</feature>
<dbReference type="STRING" id="1161099.SAMN05444817_10654"/>
<evidence type="ECO:0000256" key="4">
    <source>
        <dbReference type="SAM" id="MobiDB-lite"/>
    </source>
</evidence>
<dbReference type="SUPFAM" id="SSF53955">
    <property type="entry name" value="Lysozyme-like"/>
    <property type="match status" value="1"/>
</dbReference>
<accession>A0A1N7JE62</accession>
<feature type="chain" id="PRO_5012026358" evidence="5">
    <location>
        <begin position="36"/>
        <end position="380"/>
    </location>
</feature>
<name>A0A1N7JE62_9CORY</name>
<protein>
    <submittedName>
        <fullName evidence="7">Uncharacterized conserved protein YabE, contains G5 and tandem DUF348 domains</fullName>
    </submittedName>
</protein>
<evidence type="ECO:0000259" key="6">
    <source>
        <dbReference type="PROSITE" id="PS51109"/>
    </source>
</evidence>
<sequence length="380" mass="39429">MSRHRRINKTSTTRAVIASTAVGALAIGGATTAVAAQKSVTVDVNGEPIELTTSAGDVSGALEAAGVEIGEKDLVYPAPSEALNSGDTVTVRTAKPVAVTIDGGQAQEFTTTAATVSDFLKELPGAGGSAHAYAEDDPVTDNMTIDLTSPKIVAIHDGGKTTYTAAAAKTVSELLAARGVLVDSNDRVSPGMDAPVTGNMVITIDRVHVDERTFTEEFELEPEYVEDENLADGEEQVREKGEKGQRETTRRVVTVNGAVESDEIVKRKETRKGRAAVIARGKKESAPVAASGSAPAVAGGSVWDSLAQCESGGDWSINTGNGFYGGLQFTASTWAAYGGTEYAPTANLATREQQIAVASKVQQGQGWGAWPACTASLGIR</sequence>
<evidence type="ECO:0000256" key="2">
    <source>
        <dbReference type="ARBA" id="ARBA00022729"/>
    </source>
</evidence>
<gene>
    <name evidence="7" type="ORF">SAMN05444817_10654</name>
</gene>
<dbReference type="CDD" id="cd13925">
    <property type="entry name" value="RPF"/>
    <property type="match status" value="1"/>
</dbReference>
<evidence type="ECO:0000313" key="8">
    <source>
        <dbReference type="Proteomes" id="UP000186292"/>
    </source>
</evidence>
<keyword evidence="8" id="KW-1185">Reference proteome</keyword>
<comment type="similarity">
    <text evidence="1">Belongs to the transglycosylase family. Rpf subfamily.</text>
</comment>
<dbReference type="InterPro" id="IPR023346">
    <property type="entry name" value="Lysozyme-like_dom_sf"/>
</dbReference>
<feature type="signal peptide" evidence="5">
    <location>
        <begin position="1"/>
        <end position="35"/>
    </location>
</feature>
<evidence type="ECO:0000256" key="5">
    <source>
        <dbReference type="SAM" id="SignalP"/>
    </source>
</evidence>
<evidence type="ECO:0000313" key="7">
    <source>
        <dbReference type="EMBL" id="SIS47526.1"/>
    </source>
</evidence>
<dbReference type="Proteomes" id="UP000186292">
    <property type="component" value="Unassembled WGS sequence"/>
</dbReference>
<keyword evidence="3" id="KW-0378">Hydrolase</keyword>
<dbReference type="InterPro" id="IPR011098">
    <property type="entry name" value="G5_dom"/>
</dbReference>
<dbReference type="AlphaFoldDB" id="A0A1N7JE62"/>
<dbReference type="EMBL" id="FTOF01000006">
    <property type="protein sequence ID" value="SIS47526.1"/>
    <property type="molecule type" value="Genomic_DNA"/>
</dbReference>
<keyword evidence="2 5" id="KW-0732">Signal</keyword>
<dbReference type="Gene3D" id="1.10.530.10">
    <property type="match status" value="1"/>
</dbReference>
<dbReference type="PROSITE" id="PS51109">
    <property type="entry name" value="G5"/>
    <property type="match status" value="1"/>
</dbReference>
<organism evidence="7 8">
    <name type="scientific">Corynebacterium appendicis CIP 107643</name>
    <dbReference type="NCBI Taxonomy" id="1161099"/>
    <lineage>
        <taxon>Bacteria</taxon>
        <taxon>Bacillati</taxon>
        <taxon>Actinomycetota</taxon>
        <taxon>Actinomycetes</taxon>
        <taxon>Mycobacteriales</taxon>
        <taxon>Corynebacteriaceae</taxon>
        <taxon>Corynebacterium</taxon>
    </lineage>
</organism>
<proteinExistence type="inferred from homology"/>
<dbReference type="RefSeq" id="WP_076599301.1">
    <property type="nucleotide sequence ID" value="NZ_CP046976.1"/>
</dbReference>
<feature type="compositionally biased region" description="Basic and acidic residues" evidence="4">
    <location>
        <begin position="235"/>
        <end position="249"/>
    </location>
</feature>
<dbReference type="InterPro" id="IPR010618">
    <property type="entry name" value="RPF"/>
</dbReference>
<dbReference type="Gene3D" id="2.20.230.10">
    <property type="entry name" value="Resuscitation-promoting factor rpfb"/>
    <property type="match status" value="1"/>
</dbReference>
<dbReference type="SMART" id="SM01208">
    <property type="entry name" value="G5"/>
    <property type="match status" value="1"/>
</dbReference>
<dbReference type="GO" id="GO:0016787">
    <property type="term" value="F:hydrolase activity"/>
    <property type="evidence" value="ECO:0007669"/>
    <property type="project" value="UniProtKB-KW"/>
</dbReference>
<dbReference type="Pfam" id="PF06737">
    <property type="entry name" value="Transglycosylas"/>
    <property type="match status" value="1"/>
</dbReference>
<dbReference type="InterPro" id="IPR007137">
    <property type="entry name" value="DUF348"/>
</dbReference>
<reference evidence="8" key="1">
    <citation type="submission" date="2017-01" db="EMBL/GenBank/DDBJ databases">
        <authorList>
            <person name="Varghese N."/>
            <person name="Submissions S."/>
        </authorList>
    </citation>
    <scope>NUCLEOTIDE SEQUENCE [LARGE SCALE GENOMIC DNA]</scope>
    <source>
        <strain evidence="8">DSM 44531</strain>
    </source>
</reference>
<feature type="region of interest" description="Disordered" evidence="4">
    <location>
        <begin position="227"/>
        <end position="249"/>
    </location>
</feature>
<dbReference type="Pfam" id="PF07501">
    <property type="entry name" value="G5"/>
    <property type="match status" value="1"/>
</dbReference>
<dbReference type="Pfam" id="PF03990">
    <property type="entry name" value="DUF348"/>
    <property type="match status" value="3"/>
</dbReference>
<evidence type="ECO:0000256" key="1">
    <source>
        <dbReference type="ARBA" id="ARBA00010830"/>
    </source>
</evidence>
<dbReference type="OrthoDB" id="1404170at2"/>